<comment type="caution">
    <text evidence="1">The sequence shown here is derived from an EMBL/GenBank/DDBJ whole genome shotgun (WGS) entry which is preliminary data.</text>
</comment>
<dbReference type="Proteomes" id="UP000239936">
    <property type="component" value="Unassembled WGS sequence"/>
</dbReference>
<reference evidence="1 2" key="1">
    <citation type="submission" date="2018-01" db="EMBL/GenBank/DDBJ databases">
        <title>The complete genome sequence of Chromatium okenii LaCa, a purple sulfur bacterium with a turbulent life.</title>
        <authorList>
            <person name="Luedin S.M."/>
            <person name="Liechti N."/>
            <person name="Storelli N."/>
            <person name="Danza F."/>
            <person name="Wittwer M."/>
            <person name="Pothier J.F."/>
            <person name="Tonolla M.A."/>
        </authorList>
    </citation>
    <scope>NUCLEOTIDE SEQUENCE [LARGE SCALE GENOMIC DNA]</scope>
    <source>
        <strain evidence="1 2">LaCa</strain>
    </source>
</reference>
<dbReference type="RefSeq" id="WP_105072324.1">
    <property type="nucleotide sequence ID" value="NZ_PPGH01000002.1"/>
</dbReference>
<organism evidence="1 2">
    <name type="scientific">Chromatium okenii</name>
    <dbReference type="NCBI Taxonomy" id="61644"/>
    <lineage>
        <taxon>Bacteria</taxon>
        <taxon>Pseudomonadati</taxon>
        <taxon>Pseudomonadota</taxon>
        <taxon>Gammaproteobacteria</taxon>
        <taxon>Chromatiales</taxon>
        <taxon>Chromatiaceae</taxon>
        <taxon>Chromatium</taxon>
    </lineage>
</organism>
<evidence type="ECO:0000313" key="2">
    <source>
        <dbReference type="Proteomes" id="UP000239936"/>
    </source>
</evidence>
<name>A0A2S7XVD8_9GAMM</name>
<protein>
    <submittedName>
        <fullName evidence="1">Uncharacterized protein</fullName>
    </submittedName>
</protein>
<accession>A0A2S7XVD8</accession>
<keyword evidence="2" id="KW-1185">Reference proteome</keyword>
<proteinExistence type="predicted"/>
<sequence>MHGWWEAKDEKDDLDKEITVKLAKGYPNDNIIFEDTRTAVLLQQGAEVCASRERRKSNALIGCFFNYELPECRISQRVQFMIELPGVAL</sequence>
<evidence type="ECO:0000313" key="1">
    <source>
        <dbReference type="EMBL" id="PQJ97695.1"/>
    </source>
</evidence>
<gene>
    <name evidence="1" type="ORF">CXB77_00130</name>
</gene>
<dbReference type="EMBL" id="PPGH01000002">
    <property type="protein sequence ID" value="PQJ97695.1"/>
    <property type="molecule type" value="Genomic_DNA"/>
</dbReference>
<dbReference type="AlphaFoldDB" id="A0A2S7XVD8"/>
<dbReference type="OrthoDB" id="9758243at2"/>